<dbReference type="EMBL" id="VTWH01000002">
    <property type="protein sequence ID" value="KAA0970308.1"/>
    <property type="molecule type" value="Genomic_DNA"/>
</dbReference>
<name>A0A5B0DVE0_9HYPH</name>
<proteinExistence type="predicted"/>
<sequence length="183" mass="20058">MDTLSRLLVGWFGSRLSGSGPSLKQLPAVLMVGEMALDLNIHTALERHLRSYAEPKLIRVARQGYAFTPPVEEGYDETWNPIEVSASYLRTSFLPNRNERLLIQDPTHRRLGIYQIDVVDVVGRGISSALRLAGEVADHFGMDTLLTAGVVTVRITAAPSLAPPIIDAASMSIPVSVFYETLI</sequence>
<dbReference type="Pfam" id="PF13554">
    <property type="entry name" value="Phage_tail_terminator_5"/>
    <property type="match status" value="1"/>
</dbReference>
<dbReference type="AlphaFoldDB" id="A0A5B0DVE0"/>
<gene>
    <name evidence="1" type="ORF">FPY71_07225</name>
</gene>
<dbReference type="Proteomes" id="UP000324738">
    <property type="component" value="Unassembled WGS sequence"/>
</dbReference>
<evidence type="ECO:0000313" key="1">
    <source>
        <dbReference type="EMBL" id="KAA0970308.1"/>
    </source>
</evidence>
<dbReference type="OrthoDB" id="7858762at2"/>
<reference evidence="1 2" key="1">
    <citation type="submission" date="2019-08" db="EMBL/GenBank/DDBJ databases">
        <title>Aureimonas fodiniaquatilis sp. nov., isolated from a coal mine wastewater.</title>
        <authorList>
            <person name="Kim W."/>
        </authorList>
    </citation>
    <scope>NUCLEOTIDE SEQUENCE [LARGE SCALE GENOMIC DNA]</scope>
    <source>
        <strain evidence="1 2">CAU 1482</strain>
    </source>
</reference>
<evidence type="ECO:0000313" key="2">
    <source>
        <dbReference type="Proteomes" id="UP000324738"/>
    </source>
</evidence>
<comment type="caution">
    <text evidence="1">The sequence shown here is derived from an EMBL/GenBank/DDBJ whole genome shotgun (WGS) entry which is preliminary data.</text>
</comment>
<protein>
    <submittedName>
        <fullName evidence="1">Uncharacterized protein</fullName>
    </submittedName>
</protein>
<dbReference type="InterPro" id="IPR025395">
    <property type="entry name" value="Phage_tail_terminator-like"/>
</dbReference>
<keyword evidence="2" id="KW-1185">Reference proteome</keyword>
<accession>A0A5B0DVE0</accession>
<organism evidence="1 2">
    <name type="scientific">Aureimonas fodinaquatilis</name>
    <dbReference type="NCBI Taxonomy" id="2565783"/>
    <lineage>
        <taxon>Bacteria</taxon>
        <taxon>Pseudomonadati</taxon>
        <taxon>Pseudomonadota</taxon>
        <taxon>Alphaproteobacteria</taxon>
        <taxon>Hyphomicrobiales</taxon>
        <taxon>Aurantimonadaceae</taxon>
        <taxon>Aureimonas</taxon>
    </lineage>
</organism>
<dbReference type="Gene3D" id="3.30.2000.20">
    <property type="match status" value="1"/>
</dbReference>